<dbReference type="Gene3D" id="3.40.140.10">
    <property type="entry name" value="Cytidine Deaminase, domain 2"/>
    <property type="match status" value="1"/>
</dbReference>
<dbReference type="InterPro" id="IPR002734">
    <property type="entry name" value="RibDG_C"/>
</dbReference>
<dbReference type="Pfam" id="PF00383">
    <property type="entry name" value="dCMP_cyt_deam_1"/>
    <property type="match status" value="1"/>
</dbReference>
<accession>A0A0L8VFB9</accession>
<comment type="cofactor">
    <cofactor evidence="13 16">
        <name>Zn(2+)</name>
        <dbReference type="ChEBI" id="CHEBI:29105"/>
    </cofactor>
    <text evidence="13 16">Binds 1 zinc ion.</text>
</comment>
<dbReference type="InterPro" id="IPR016193">
    <property type="entry name" value="Cytidine_deaminase-like"/>
</dbReference>
<dbReference type="GO" id="GO:0008270">
    <property type="term" value="F:zinc ion binding"/>
    <property type="evidence" value="ECO:0007669"/>
    <property type="project" value="InterPro"/>
</dbReference>
<comment type="caution">
    <text evidence="18">The sequence shown here is derived from an EMBL/GenBank/DDBJ whole genome shotgun (WGS) entry which is preliminary data.</text>
</comment>
<gene>
    <name evidence="18" type="ORF">NC99_00450</name>
</gene>
<feature type="binding site" evidence="15">
    <location>
        <position position="290"/>
    </location>
    <ligand>
        <name>substrate</name>
    </ligand>
</feature>
<evidence type="ECO:0000259" key="17">
    <source>
        <dbReference type="PROSITE" id="PS51747"/>
    </source>
</evidence>
<feature type="binding site" evidence="15">
    <location>
        <position position="212"/>
    </location>
    <ligand>
        <name>substrate</name>
    </ligand>
</feature>
<dbReference type="EC" id="1.1.1.193" evidence="13"/>
<feature type="binding site" evidence="15">
    <location>
        <position position="215"/>
    </location>
    <ligand>
        <name>substrate</name>
    </ligand>
</feature>
<dbReference type="SUPFAM" id="SSF53927">
    <property type="entry name" value="Cytidine deaminase-like"/>
    <property type="match status" value="1"/>
</dbReference>
<dbReference type="PATRIC" id="fig|1409788.3.peg.44"/>
<evidence type="ECO:0000256" key="4">
    <source>
        <dbReference type="ARBA" id="ARBA00005259"/>
    </source>
</evidence>
<dbReference type="AlphaFoldDB" id="A0A0L8VFB9"/>
<evidence type="ECO:0000256" key="1">
    <source>
        <dbReference type="ARBA" id="ARBA00002151"/>
    </source>
</evidence>
<feature type="binding site" evidence="16">
    <location>
        <position position="78"/>
    </location>
    <ligand>
        <name>Zn(2+)</name>
        <dbReference type="ChEBI" id="CHEBI:29105"/>
        <note>catalytic</note>
    </ligand>
</feature>
<evidence type="ECO:0000256" key="13">
    <source>
        <dbReference type="PIRNR" id="PIRNR006769"/>
    </source>
</evidence>
<evidence type="ECO:0000256" key="6">
    <source>
        <dbReference type="ARBA" id="ARBA00022619"/>
    </source>
</evidence>
<evidence type="ECO:0000256" key="10">
    <source>
        <dbReference type="ARBA" id="ARBA00022857"/>
    </source>
</evidence>
<comment type="pathway">
    <text evidence="2 13">Cofactor biosynthesis; riboflavin biosynthesis; 5-amino-6-(D-ribitylamino)uracil from GTP: step 2/4.</text>
</comment>
<reference evidence="19" key="1">
    <citation type="submission" date="2015-07" db="EMBL/GenBank/DDBJ databases">
        <title>Genome sequencing of Sunxiuqinia dokdonensis strain SK.</title>
        <authorList>
            <person name="Ahn S."/>
            <person name="Kim B.-C."/>
        </authorList>
    </citation>
    <scope>NUCLEOTIDE SEQUENCE [LARGE SCALE GENOMIC DNA]</scope>
    <source>
        <strain evidence="19">SK</strain>
    </source>
</reference>
<dbReference type="PROSITE" id="PS00903">
    <property type="entry name" value="CYT_DCMP_DEAMINASES_1"/>
    <property type="match status" value="1"/>
</dbReference>
<dbReference type="InterPro" id="IPR004794">
    <property type="entry name" value="Eubact_RibD"/>
</dbReference>
<evidence type="ECO:0000256" key="3">
    <source>
        <dbReference type="ARBA" id="ARBA00004910"/>
    </source>
</evidence>
<feature type="active site" description="Proton donor" evidence="14">
    <location>
        <position position="53"/>
    </location>
</feature>
<feature type="binding site" evidence="15">
    <location>
        <position position="204"/>
    </location>
    <ligand>
        <name>NADP(+)</name>
        <dbReference type="ChEBI" id="CHEBI:58349"/>
    </ligand>
</feature>
<keyword evidence="10 13" id="KW-0521">NADP</keyword>
<dbReference type="CDD" id="cd01284">
    <property type="entry name" value="Riboflavin_deaminase-reductase"/>
    <property type="match status" value="1"/>
</dbReference>
<evidence type="ECO:0000256" key="7">
    <source>
        <dbReference type="ARBA" id="ARBA00022723"/>
    </source>
</evidence>
<dbReference type="OrthoDB" id="9800865at2"/>
<comment type="similarity">
    <text evidence="4 13">In the N-terminal section; belongs to the cytidine and deoxycytidylate deaminase family.</text>
</comment>
<comment type="function">
    <text evidence="1 13">Converts 2,5-diamino-6-(ribosylamino)-4(3h)-pyrimidinone 5'-phosphate into 5-amino-6-(ribosylamino)-2,4(1h,3h)-pyrimidinedione 5'-phosphate.</text>
</comment>
<evidence type="ECO:0000313" key="19">
    <source>
        <dbReference type="Proteomes" id="UP000036958"/>
    </source>
</evidence>
<evidence type="ECO:0000313" key="18">
    <source>
        <dbReference type="EMBL" id="KOH47145.1"/>
    </source>
</evidence>
<dbReference type="GO" id="GO:0008835">
    <property type="term" value="F:diaminohydroxyphosphoribosylaminopyrimidine deaminase activity"/>
    <property type="evidence" value="ECO:0007669"/>
    <property type="project" value="UniProtKB-EC"/>
</dbReference>
<dbReference type="PIRSF" id="PIRSF006769">
    <property type="entry name" value="RibD"/>
    <property type="match status" value="1"/>
</dbReference>
<feature type="binding site" evidence="15">
    <location>
        <position position="192"/>
    </location>
    <ligand>
        <name>substrate</name>
    </ligand>
</feature>
<feature type="binding site" evidence="16">
    <location>
        <position position="87"/>
    </location>
    <ligand>
        <name>Zn(2+)</name>
        <dbReference type="ChEBI" id="CHEBI:29105"/>
        <note>catalytic</note>
    </ligand>
</feature>
<comment type="similarity">
    <text evidence="5 13">In the C-terminal section; belongs to the HTP reductase family.</text>
</comment>
<evidence type="ECO:0000256" key="14">
    <source>
        <dbReference type="PIRSR" id="PIRSR006769-1"/>
    </source>
</evidence>
<proteinExistence type="inferred from homology"/>
<dbReference type="GO" id="GO:0008703">
    <property type="term" value="F:5-amino-6-(5-phosphoribosylamino)uracil reductase activity"/>
    <property type="evidence" value="ECO:0007669"/>
    <property type="project" value="UniProtKB-EC"/>
</dbReference>
<dbReference type="InterPro" id="IPR024072">
    <property type="entry name" value="DHFR-like_dom_sf"/>
</dbReference>
<dbReference type="InterPro" id="IPR050765">
    <property type="entry name" value="Riboflavin_Biosynth_HTPR"/>
</dbReference>
<evidence type="ECO:0000256" key="16">
    <source>
        <dbReference type="PIRSR" id="PIRSR006769-3"/>
    </source>
</evidence>
<evidence type="ECO:0000256" key="12">
    <source>
        <dbReference type="ARBA" id="ARBA00023268"/>
    </source>
</evidence>
<keyword evidence="7 13" id="KW-0479">Metal-binding</keyword>
<dbReference type="SUPFAM" id="SSF53597">
    <property type="entry name" value="Dihydrofolate reductase-like"/>
    <property type="match status" value="1"/>
</dbReference>
<dbReference type="PROSITE" id="PS51747">
    <property type="entry name" value="CYT_DCMP_DEAMINASES_2"/>
    <property type="match status" value="1"/>
</dbReference>
<dbReference type="UniPathway" id="UPA00275">
    <property type="reaction ID" value="UER00401"/>
</dbReference>
<evidence type="ECO:0000256" key="9">
    <source>
        <dbReference type="ARBA" id="ARBA00022833"/>
    </source>
</evidence>
<comment type="pathway">
    <text evidence="3 13">Cofactor biosynthesis; riboflavin biosynthesis; 5-amino-6-(D-ribitylamino)uracil from GTP: step 3/4.</text>
</comment>
<dbReference type="Gene3D" id="3.40.430.10">
    <property type="entry name" value="Dihydrofolate Reductase, subunit A"/>
    <property type="match status" value="1"/>
</dbReference>
<dbReference type="EC" id="3.5.4.26" evidence="13"/>
<dbReference type="NCBIfam" id="TIGR00326">
    <property type="entry name" value="eubact_ribD"/>
    <property type="match status" value="1"/>
</dbReference>
<feature type="binding site" evidence="16">
    <location>
        <position position="51"/>
    </location>
    <ligand>
        <name>Zn(2+)</name>
        <dbReference type="ChEBI" id="CHEBI:29105"/>
        <note>catalytic</note>
    </ligand>
</feature>
<feature type="binding site" evidence="15">
    <location>
        <position position="178"/>
    </location>
    <ligand>
        <name>NADP(+)</name>
        <dbReference type="ChEBI" id="CHEBI:58349"/>
    </ligand>
</feature>
<keyword evidence="11 13" id="KW-0560">Oxidoreductase</keyword>
<dbReference type="STRING" id="1409788.NC99_00450"/>
<evidence type="ECO:0000256" key="11">
    <source>
        <dbReference type="ARBA" id="ARBA00023002"/>
    </source>
</evidence>
<evidence type="ECO:0000256" key="8">
    <source>
        <dbReference type="ARBA" id="ARBA00022801"/>
    </source>
</evidence>
<keyword evidence="9 13" id="KW-0862">Zinc</keyword>
<evidence type="ECO:0000256" key="5">
    <source>
        <dbReference type="ARBA" id="ARBA00007417"/>
    </source>
</evidence>
<evidence type="ECO:0000256" key="2">
    <source>
        <dbReference type="ARBA" id="ARBA00004882"/>
    </source>
</evidence>
<dbReference type="PANTHER" id="PTHR38011:SF7">
    <property type="entry name" value="2,5-DIAMINO-6-RIBOSYLAMINO-4(3H)-PYRIMIDINONE 5'-PHOSPHATE REDUCTASE"/>
    <property type="match status" value="1"/>
</dbReference>
<dbReference type="PANTHER" id="PTHR38011">
    <property type="entry name" value="DIHYDROFOLATE REDUCTASE FAMILY PROTEIN (AFU_ORTHOLOGUE AFUA_8G06820)"/>
    <property type="match status" value="1"/>
</dbReference>
<comment type="catalytic activity">
    <reaction evidence="13">
        <text>2,5-diamino-6-hydroxy-4-(5-phosphoribosylamino)-pyrimidine + H2O + H(+) = 5-amino-6-(5-phospho-D-ribosylamino)uracil + NH4(+)</text>
        <dbReference type="Rhea" id="RHEA:21868"/>
        <dbReference type="ChEBI" id="CHEBI:15377"/>
        <dbReference type="ChEBI" id="CHEBI:15378"/>
        <dbReference type="ChEBI" id="CHEBI:28938"/>
        <dbReference type="ChEBI" id="CHEBI:58453"/>
        <dbReference type="ChEBI" id="CHEBI:58614"/>
        <dbReference type="EC" id="3.5.4.26"/>
    </reaction>
</comment>
<dbReference type="RefSeq" id="WP_053178632.1">
    <property type="nucleotide sequence ID" value="NZ_LGIA01000003.1"/>
</dbReference>
<protein>
    <recommendedName>
        <fullName evidence="13">Riboflavin biosynthesis protein RibD</fullName>
    </recommendedName>
    <domain>
        <recommendedName>
            <fullName evidence="13">Diaminohydroxyphosphoribosylaminopyrimidine deaminase</fullName>
            <shortName evidence="13">DRAP deaminase</shortName>
            <ecNumber evidence="13">3.5.4.26</ecNumber>
        </recommendedName>
        <alternativeName>
            <fullName evidence="13">Riboflavin-specific deaminase</fullName>
        </alternativeName>
    </domain>
    <domain>
        <recommendedName>
            <fullName evidence="13">5-amino-6-(5-phosphoribosylamino)uracil reductase</fullName>
            <ecNumber evidence="13">1.1.1.193</ecNumber>
        </recommendedName>
        <alternativeName>
            <fullName evidence="13">HTP reductase</fullName>
        </alternativeName>
    </domain>
</protein>
<name>A0A0L8VFB9_9BACT</name>
<evidence type="ECO:0000256" key="15">
    <source>
        <dbReference type="PIRSR" id="PIRSR006769-2"/>
    </source>
</evidence>
<feature type="binding site" evidence="15">
    <location>
        <begin position="292"/>
        <end position="298"/>
    </location>
    <ligand>
        <name>NADP(+)</name>
        <dbReference type="ChEBI" id="CHEBI:58349"/>
    </ligand>
</feature>
<dbReference type="FunFam" id="3.40.140.10:FF:000025">
    <property type="entry name" value="Riboflavin biosynthesis protein RibD"/>
    <property type="match status" value="1"/>
</dbReference>
<organism evidence="18 19">
    <name type="scientific">Sunxiuqinia dokdonensis</name>
    <dbReference type="NCBI Taxonomy" id="1409788"/>
    <lineage>
        <taxon>Bacteria</taxon>
        <taxon>Pseudomonadati</taxon>
        <taxon>Bacteroidota</taxon>
        <taxon>Bacteroidia</taxon>
        <taxon>Marinilabiliales</taxon>
        <taxon>Prolixibacteraceae</taxon>
        <taxon>Sunxiuqinia</taxon>
    </lineage>
</organism>
<sequence length="348" mass="39392">MNTAEKYMNRCLELARLGAGDVAPNPMVGCVIVHEGRIIGEGFHQKCGEAHAEVNAIRSVKDKSLLADSTMYVSLEPCAHFGKTPPCSDLIIEHRIPRVIVGSVDPFAEVAGKGIEKMRRAGIEVEVGILEQDCLWLNRRFFTFHQKKRPYLILKWAQTLDGFLDIDRSQITFGQPTWISNELSRRQVHKQRTEEAAILIGTNTALKDNPSLTVREWHGNQPLRLLIDRKNRLSKKLSLKDRAYPTLVFTEEEVASKTNLEYASIDFESNIIPQILKCLYDRDIQSVVVEGGQHLLQSFIDQGLWDEAHVYYGNTFFVKGVAAPRLPVAPIRSENMHDTLLKFFVNPA</sequence>
<dbReference type="InterPro" id="IPR016192">
    <property type="entry name" value="APOBEC/CMP_deaminase_Zn-bd"/>
</dbReference>
<dbReference type="InterPro" id="IPR002125">
    <property type="entry name" value="CMP_dCMP_dom"/>
</dbReference>
<keyword evidence="19" id="KW-1185">Reference proteome</keyword>
<feature type="binding site" evidence="15">
    <location>
        <position position="157"/>
    </location>
    <ligand>
        <name>NADP(+)</name>
        <dbReference type="ChEBI" id="CHEBI:58349"/>
    </ligand>
</feature>
<keyword evidence="8 13" id="KW-0378">Hydrolase</keyword>
<comment type="catalytic activity">
    <reaction evidence="13">
        <text>5-amino-6-(5-phospho-D-ribitylamino)uracil + NADP(+) = 5-amino-6-(5-phospho-D-ribosylamino)uracil + NADPH + H(+)</text>
        <dbReference type="Rhea" id="RHEA:17845"/>
        <dbReference type="ChEBI" id="CHEBI:15378"/>
        <dbReference type="ChEBI" id="CHEBI:57783"/>
        <dbReference type="ChEBI" id="CHEBI:58349"/>
        <dbReference type="ChEBI" id="CHEBI:58421"/>
        <dbReference type="ChEBI" id="CHEBI:58453"/>
        <dbReference type="EC" id="1.1.1.193"/>
    </reaction>
</comment>
<dbReference type="GO" id="GO:0009231">
    <property type="term" value="P:riboflavin biosynthetic process"/>
    <property type="evidence" value="ECO:0007669"/>
    <property type="project" value="UniProtKB-UniPathway"/>
</dbReference>
<keyword evidence="6 13" id="KW-0686">Riboflavin biosynthesis</keyword>
<feature type="domain" description="CMP/dCMP-type deaminase" evidence="17">
    <location>
        <begin position="2"/>
        <end position="126"/>
    </location>
</feature>
<feature type="binding site" evidence="15">
    <location>
        <position position="208"/>
    </location>
    <ligand>
        <name>NADP(+)</name>
        <dbReference type="ChEBI" id="CHEBI:58349"/>
    </ligand>
</feature>
<dbReference type="Pfam" id="PF01872">
    <property type="entry name" value="RibD_C"/>
    <property type="match status" value="1"/>
</dbReference>
<dbReference type="EMBL" id="LGIA01000003">
    <property type="protein sequence ID" value="KOH47145.1"/>
    <property type="molecule type" value="Genomic_DNA"/>
</dbReference>
<keyword evidence="12" id="KW-0511">Multifunctional enzyme</keyword>
<dbReference type="Proteomes" id="UP000036958">
    <property type="component" value="Unassembled WGS sequence"/>
</dbReference>